<comment type="similarity">
    <text evidence="2">Belongs to the granulin family.</text>
</comment>
<accession>A0A0K8RNN9</accession>
<evidence type="ECO:0000256" key="2">
    <source>
        <dbReference type="ARBA" id="ARBA00010093"/>
    </source>
</evidence>
<name>A0A0K8RNN9_IXORI</name>
<evidence type="ECO:0000313" key="7">
    <source>
        <dbReference type="EMBL" id="JAA72690.1"/>
    </source>
</evidence>
<feature type="non-terminal residue" evidence="7">
    <location>
        <position position="1"/>
    </location>
</feature>
<feature type="domain" description="Granulins" evidence="6">
    <location>
        <begin position="101"/>
        <end position="151"/>
    </location>
</feature>
<feature type="region of interest" description="Disordered" evidence="5">
    <location>
        <begin position="209"/>
        <end position="239"/>
    </location>
</feature>
<dbReference type="InterPro" id="IPR039036">
    <property type="entry name" value="Granulin_fam"/>
</dbReference>
<dbReference type="PANTHER" id="PTHR12274">
    <property type="entry name" value="GRANULIN"/>
    <property type="match status" value="1"/>
</dbReference>
<dbReference type="Gene3D" id="2.10.25.160">
    <property type="entry name" value="Granulin"/>
    <property type="match status" value="1"/>
</dbReference>
<dbReference type="SMART" id="SM00277">
    <property type="entry name" value="GRAN"/>
    <property type="match status" value="1"/>
</dbReference>
<evidence type="ECO:0000256" key="5">
    <source>
        <dbReference type="SAM" id="MobiDB-lite"/>
    </source>
</evidence>
<protein>
    <submittedName>
        <fullName evidence="7">Putative granulin</fullName>
    </submittedName>
</protein>
<reference evidence="7" key="1">
    <citation type="submission" date="2012-12" db="EMBL/GenBank/DDBJ databases">
        <title>Identification and characterization of a phenylalanine ammonia-lyase gene family in Isatis indigotica Fort.</title>
        <authorList>
            <person name="Liu Q."/>
            <person name="Chen J."/>
            <person name="Zhou X."/>
            <person name="Di P."/>
            <person name="Xiao Y."/>
            <person name="Xuan H."/>
            <person name="Zhang L."/>
            <person name="Chen W."/>
        </authorList>
    </citation>
    <scope>NUCLEOTIDE SEQUENCE</scope>
    <source>
        <tissue evidence="7">Salivary gland</tissue>
    </source>
</reference>
<evidence type="ECO:0000256" key="1">
    <source>
        <dbReference type="ARBA" id="ARBA00004613"/>
    </source>
</evidence>
<evidence type="ECO:0000256" key="3">
    <source>
        <dbReference type="ARBA" id="ARBA00022525"/>
    </source>
</evidence>
<sequence length="239" mass="25449">QPSGKSGSRRDGASVRQTLLPTTARPGCLLSEARYGLLSVPPRPPCCSDPRGPCCPEGLPVQRCPLTTCIAGKSTVPMLEKVSTIDDSPAENPAPAQLVPCPDGTSCPSDMVCCLAFPGVYGCCLGADSVCCPLRGYCCRHGYKCGPDDNCVTDNTTLPAIKKIIVPGFELRPLTAPVTDHRCPDGAECNDDQTCCKLTDQERRVLVPTKDGECARPTRPSTAPTPNRTTTSRTNRRSR</sequence>
<dbReference type="AlphaFoldDB" id="A0A0K8RNN9"/>
<dbReference type="InterPro" id="IPR037277">
    <property type="entry name" value="Granulin_sf"/>
</dbReference>
<proteinExistence type="evidence at transcript level"/>
<keyword evidence="3" id="KW-0964">Secreted</keyword>
<feature type="compositionally biased region" description="Low complexity" evidence="5">
    <location>
        <begin position="217"/>
        <end position="233"/>
    </location>
</feature>
<dbReference type="PANTHER" id="PTHR12274:SF3">
    <property type="entry name" value="PROGRANULIN"/>
    <property type="match status" value="1"/>
</dbReference>
<keyword evidence="4" id="KW-1015">Disulfide bond</keyword>
<organism evidence="7">
    <name type="scientific">Ixodes ricinus</name>
    <name type="common">Common tick</name>
    <name type="synonym">Acarus ricinus</name>
    <dbReference type="NCBI Taxonomy" id="34613"/>
    <lineage>
        <taxon>Eukaryota</taxon>
        <taxon>Metazoa</taxon>
        <taxon>Ecdysozoa</taxon>
        <taxon>Arthropoda</taxon>
        <taxon>Chelicerata</taxon>
        <taxon>Arachnida</taxon>
        <taxon>Acari</taxon>
        <taxon>Parasitiformes</taxon>
        <taxon>Ixodida</taxon>
        <taxon>Ixodoidea</taxon>
        <taxon>Ixodidae</taxon>
        <taxon>Ixodinae</taxon>
        <taxon>Ixodes</taxon>
    </lineage>
</organism>
<dbReference type="GO" id="GO:0005576">
    <property type="term" value="C:extracellular region"/>
    <property type="evidence" value="ECO:0007669"/>
    <property type="project" value="UniProtKB-SubCell"/>
</dbReference>
<dbReference type="EMBL" id="GADI01001118">
    <property type="protein sequence ID" value="JAA72690.1"/>
    <property type="molecule type" value="mRNA"/>
</dbReference>
<evidence type="ECO:0000256" key="4">
    <source>
        <dbReference type="ARBA" id="ARBA00023157"/>
    </source>
</evidence>
<evidence type="ECO:0000259" key="6">
    <source>
        <dbReference type="SMART" id="SM00277"/>
    </source>
</evidence>
<dbReference type="InterPro" id="IPR000118">
    <property type="entry name" value="Granulin"/>
</dbReference>
<comment type="subcellular location">
    <subcellularLocation>
        <location evidence="1">Secreted</location>
    </subcellularLocation>
</comment>